<dbReference type="GO" id="GO:0005737">
    <property type="term" value="C:cytoplasm"/>
    <property type="evidence" value="ECO:0007669"/>
    <property type="project" value="TreeGrafter"/>
</dbReference>
<evidence type="ECO:0000259" key="2">
    <source>
        <dbReference type="Pfam" id="PF03915"/>
    </source>
</evidence>
<proteinExistence type="predicted"/>
<reference evidence="3" key="1">
    <citation type="submission" date="2012-09" db="EMBL/GenBank/DDBJ databases">
        <authorList>
            <person name="Martin A.A."/>
        </authorList>
    </citation>
    <scope>NUCLEOTIDE SEQUENCE</scope>
</reference>
<sequence length="325" mass="37191">MPGIFSWKNRILGRKTPEPERAKHVTVVSEPLDIDLHNQAPRRSVRFNDTRNKFSQYNVSEWQNEYGEVRLIGSVAHNNVNGVEKCEQPSSNWRYAESSAFRMAMVPLAISEVTDDEPPREQHYSTQVPSKAGHALQLLRERSDHGSSHEARRSTTLPPVAARPVTPVMSLPSEYGVNSSNRWEVVRKEQSNGDFGSMGRQLEQMNVVFLQANDEVKRTILPPEVHSIGQVKMAFVRAFPNIPRHYIEHPSVKVYIQEPSKGQLFYELDDPSDIRNKSVLKLRDHTNTGMQSPVRFLDQRDFLADFESDISRQRFVFNLKVLGSL</sequence>
<dbReference type="Pfam" id="PF03915">
    <property type="entry name" value="AIP3"/>
    <property type="match status" value="1"/>
</dbReference>
<dbReference type="Proteomes" id="UP000035642">
    <property type="component" value="Unassembled WGS sequence"/>
</dbReference>
<dbReference type="WBParaSite" id="ACAC_0000094301-mRNA-1">
    <property type="protein sequence ID" value="ACAC_0000094301-mRNA-1"/>
    <property type="gene ID" value="ACAC_0000094301"/>
</dbReference>
<dbReference type="InterPro" id="IPR051825">
    <property type="entry name" value="SRCIN1"/>
</dbReference>
<keyword evidence="1" id="KW-0175">Coiled coil</keyword>
<accession>A0A0K0CUM9</accession>
<protein>
    <submittedName>
        <fullName evidence="4">AIP3 domain-containing protein</fullName>
    </submittedName>
</protein>
<evidence type="ECO:0000313" key="4">
    <source>
        <dbReference type="WBParaSite" id="ACAC_0000094301-mRNA-1"/>
    </source>
</evidence>
<feature type="domain" description="Actin interacting protein 3-like C-terminal" evidence="2">
    <location>
        <begin position="209"/>
        <end position="287"/>
    </location>
</feature>
<name>A0A0K0CUM9_ANGCA</name>
<dbReference type="AlphaFoldDB" id="A0A0K0CUM9"/>
<organism evidence="3 4">
    <name type="scientific">Angiostrongylus cantonensis</name>
    <name type="common">Rat lungworm</name>
    <dbReference type="NCBI Taxonomy" id="6313"/>
    <lineage>
        <taxon>Eukaryota</taxon>
        <taxon>Metazoa</taxon>
        <taxon>Ecdysozoa</taxon>
        <taxon>Nematoda</taxon>
        <taxon>Chromadorea</taxon>
        <taxon>Rhabditida</taxon>
        <taxon>Rhabditina</taxon>
        <taxon>Rhabditomorpha</taxon>
        <taxon>Strongyloidea</taxon>
        <taxon>Metastrongylidae</taxon>
        <taxon>Angiostrongylus</taxon>
    </lineage>
</organism>
<reference evidence="4" key="2">
    <citation type="submission" date="2017-02" db="UniProtKB">
        <authorList>
            <consortium name="WormBaseParasite"/>
        </authorList>
    </citation>
    <scope>IDENTIFICATION</scope>
</reference>
<evidence type="ECO:0000313" key="3">
    <source>
        <dbReference type="Proteomes" id="UP000035642"/>
    </source>
</evidence>
<dbReference type="STRING" id="6313.A0A0K0CUM9"/>
<dbReference type="PANTHER" id="PTHR22741">
    <property type="entry name" value="P140CAP/SNIP-RELATED"/>
    <property type="match status" value="1"/>
</dbReference>
<evidence type="ECO:0000256" key="1">
    <source>
        <dbReference type="ARBA" id="ARBA00023054"/>
    </source>
</evidence>
<dbReference type="InterPro" id="IPR022782">
    <property type="entry name" value="AIP3-like_C"/>
</dbReference>
<keyword evidence="3" id="KW-1185">Reference proteome</keyword>
<dbReference type="PANTHER" id="PTHR22741:SF10">
    <property type="entry name" value="COILED-COIL DOMAIN-CONTAINING PROTEIN CG32809"/>
    <property type="match status" value="1"/>
</dbReference>